<keyword evidence="2" id="KW-1185">Reference proteome</keyword>
<dbReference type="AlphaFoldDB" id="A0A183S7Y3"/>
<gene>
    <name evidence="1" type="ORF">SSLN_LOCUS331</name>
</gene>
<sequence>MYADDLTAAHRYKPVDRNIVFELLKKDLQAFAQWCRIWRLSLSWQKCSVMVIGNNHQPHLSIDGHDLNVPGVIKDLGISYSSSLNLSEHCALIDTFQNFWVLTLLKLSSVLMAFMDSESCAGLHAVGNITGSADLNRLISQSTANSRSPTYLLVQNTGSVTLNGEDTFQNFSVLTLLNLSSVLMAFTDSESCADLHAEYNISGSADLNQLISQSTANSRSPTYLLVQNTGSVTLNGEVLHRAPVLTRPCPEL</sequence>
<evidence type="ECO:0000313" key="2">
    <source>
        <dbReference type="Proteomes" id="UP000275846"/>
    </source>
</evidence>
<dbReference type="EMBL" id="UYSU01000213">
    <property type="protein sequence ID" value="VDL85431.1"/>
    <property type="molecule type" value="Genomic_DNA"/>
</dbReference>
<accession>A0A183S7Y3</accession>
<proteinExistence type="predicted"/>
<reference evidence="1 2" key="2">
    <citation type="submission" date="2018-11" db="EMBL/GenBank/DDBJ databases">
        <authorList>
            <consortium name="Pathogen Informatics"/>
        </authorList>
    </citation>
    <scope>NUCLEOTIDE SEQUENCE [LARGE SCALE GENOMIC DNA]</scope>
    <source>
        <strain evidence="1 2">NST_G2</strain>
    </source>
</reference>
<protein>
    <submittedName>
        <fullName evidence="3">Reverse transcriptase domain-containing protein</fullName>
    </submittedName>
</protein>
<organism evidence="3">
    <name type="scientific">Schistocephalus solidus</name>
    <name type="common">Tapeworm</name>
    <dbReference type="NCBI Taxonomy" id="70667"/>
    <lineage>
        <taxon>Eukaryota</taxon>
        <taxon>Metazoa</taxon>
        <taxon>Spiralia</taxon>
        <taxon>Lophotrochozoa</taxon>
        <taxon>Platyhelminthes</taxon>
        <taxon>Cestoda</taxon>
        <taxon>Eucestoda</taxon>
        <taxon>Diphyllobothriidea</taxon>
        <taxon>Diphyllobothriidae</taxon>
        <taxon>Schistocephalus</taxon>
    </lineage>
</organism>
<reference evidence="3" key="1">
    <citation type="submission" date="2016-06" db="UniProtKB">
        <authorList>
            <consortium name="WormBaseParasite"/>
        </authorList>
    </citation>
    <scope>IDENTIFICATION</scope>
</reference>
<dbReference type="WBParaSite" id="SSLN_0000034801-mRNA-1">
    <property type="protein sequence ID" value="SSLN_0000034801-mRNA-1"/>
    <property type="gene ID" value="SSLN_0000034801"/>
</dbReference>
<name>A0A183S7Y3_SCHSO</name>
<evidence type="ECO:0000313" key="1">
    <source>
        <dbReference type="EMBL" id="VDL85431.1"/>
    </source>
</evidence>
<dbReference type="Proteomes" id="UP000275846">
    <property type="component" value="Unassembled WGS sequence"/>
</dbReference>
<evidence type="ECO:0000313" key="3">
    <source>
        <dbReference type="WBParaSite" id="SSLN_0000034801-mRNA-1"/>
    </source>
</evidence>